<dbReference type="STRING" id="1227363.D271_01048"/>
<keyword evidence="4" id="KW-0808">Transferase</keyword>
<organism evidence="7 8">
    <name type="scientific">Ligilactobacillus saerimneri 30a</name>
    <dbReference type="NCBI Taxonomy" id="1227363"/>
    <lineage>
        <taxon>Bacteria</taxon>
        <taxon>Bacillati</taxon>
        <taxon>Bacillota</taxon>
        <taxon>Bacilli</taxon>
        <taxon>Lactobacillales</taxon>
        <taxon>Lactobacillaceae</taxon>
        <taxon>Ligilactobacillus</taxon>
    </lineage>
</organism>
<keyword evidence="3" id="KW-0762">Sugar transport</keyword>
<reference evidence="7 8" key="1">
    <citation type="journal article" date="2013" name="Genome Announc.">
        <title>Genome Sequence of Lactobacillus saerimneri 30a (Formerly Lactobacillus sp. Strain 30a), a Reference Lactic Acid Bacterium Strain Producing Biogenic Amines.</title>
        <authorList>
            <person name="Romano A."/>
            <person name="Trip H."/>
            <person name="Campbell-Sills H."/>
            <person name="Bouchez O."/>
            <person name="Sherman D."/>
            <person name="Lolkema J.S."/>
            <person name="Lucas P.M."/>
        </authorList>
    </citation>
    <scope>NUCLEOTIDE SEQUENCE [LARGE SCALE GENOMIC DNA]</scope>
    <source>
        <strain evidence="7 8">30a</strain>
    </source>
</reference>
<evidence type="ECO:0000313" key="8">
    <source>
        <dbReference type="Proteomes" id="UP000011912"/>
    </source>
</evidence>
<dbReference type="GO" id="GO:0009401">
    <property type="term" value="P:phosphoenolpyruvate-dependent sugar phosphotransferase system"/>
    <property type="evidence" value="ECO:0007669"/>
    <property type="project" value="UniProtKB-KW"/>
</dbReference>
<evidence type="ECO:0000256" key="4">
    <source>
        <dbReference type="ARBA" id="ARBA00022679"/>
    </source>
</evidence>
<proteinExistence type="predicted"/>
<keyword evidence="2" id="KW-0597">Phosphoprotein</keyword>
<sequence length="156" mass="17457">MPEQNEKRPVSVETYFGLDATSKADAITQIGHFLAEQGYVKEGDAFVKDVFAREDEMPTYIGHSIGLPHSKSTQVENAVVVVGRLNKPIIWSDDNQVDLIFLIAVPKESAGDLHLKILAQLARSLMHEDFREGLRTLSAEEVKELMYETSLNSLKK</sequence>
<dbReference type="GO" id="GO:0016020">
    <property type="term" value="C:membrane"/>
    <property type="evidence" value="ECO:0007669"/>
    <property type="project" value="InterPro"/>
</dbReference>
<protein>
    <submittedName>
        <fullName evidence="7">PTS system fructose-like transporter subunit IIA</fullName>
    </submittedName>
</protein>
<dbReference type="SUPFAM" id="SSF55804">
    <property type="entry name" value="Phoshotransferase/anion transport protein"/>
    <property type="match status" value="1"/>
</dbReference>
<keyword evidence="8" id="KW-1185">Reference proteome</keyword>
<keyword evidence="5" id="KW-0598">Phosphotransferase system</keyword>
<evidence type="ECO:0000259" key="6">
    <source>
        <dbReference type="PROSITE" id="PS51094"/>
    </source>
</evidence>
<dbReference type="Proteomes" id="UP000011912">
    <property type="component" value="Unassembled WGS sequence"/>
</dbReference>
<dbReference type="PANTHER" id="PTHR47738">
    <property type="entry name" value="PTS SYSTEM FRUCTOSE-LIKE EIIA COMPONENT-RELATED"/>
    <property type="match status" value="1"/>
</dbReference>
<dbReference type="NCBIfam" id="TIGR00848">
    <property type="entry name" value="fruA"/>
    <property type="match status" value="1"/>
</dbReference>
<dbReference type="Pfam" id="PF00359">
    <property type="entry name" value="PTS_EIIA_2"/>
    <property type="match status" value="1"/>
</dbReference>
<comment type="caution">
    <text evidence="7">The sequence shown here is derived from an EMBL/GenBank/DDBJ whole genome shotgun (WGS) entry which is preliminary data.</text>
</comment>
<name>M5J504_9LACO</name>
<dbReference type="InterPro" id="IPR051541">
    <property type="entry name" value="PTS_SugarTrans_NitroReg"/>
</dbReference>
<dbReference type="CDD" id="cd00211">
    <property type="entry name" value="PTS_IIA_fru"/>
    <property type="match status" value="1"/>
</dbReference>
<evidence type="ECO:0000256" key="5">
    <source>
        <dbReference type="ARBA" id="ARBA00022683"/>
    </source>
</evidence>
<dbReference type="AlphaFoldDB" id="M5J504"/>
<dbReference type="InterPro" id="IPR004715">
    <property type="entry name" value="PTS_IIA_fruc"/>
</dbReference>
<evidence type="ECO:0000256" key="1">
    <source>
        <dbReference type="ARBA" id="ARBA00022448"/>
    </source>
</evidence>
<dbReference type="PATRIC" id="fig|1227363.6.peg.203"/>
<feature type="domain" description="PTS EIIA type-2" evidence="6">
    <location>
        <begin position="7"/>
        <end position="149"/>
    </location>
</feature>
<evidence type="ECO:0000256" key="3">
    <source>
        <dbReference type="ARBA" id="ARBA00022597"/>
    </source>
</evidence>
<dbReference type="GO" id="GO:0008982">
    <property type="term" value="F:protein-N(PI)-phosphohistidine-sugar phosphotransferase activity"/>
    <property type="evidence" value="ECO:0007669"/>
    <property type="project" value="InterPro"/>
</dbReference>
<dbReference type="PROSITE" id="PS51094">
    <property type="entry name" value="PTS_EIIA_TYPE_2"/>
    <property type="match status" value="1"/>
</dbReference>
<dbReference type="EMBL" id="ANAG01000003">
    <property type="protein sequence ID" value="EKW99678.1"/>
    <property type="molecule type" value="Genomic_DNA"/>
</dbReference>
<dbReference type="PANTHER" id="PTHR47738:SF2">
    <property type="entry name" value="PTS SYSTEM FRUCTOSE-LIKE EIIA COMPONENT"/>
    <property type="match status" value="1"/>
</dbReference>
<dbReference type="Gene3D" id="3.40.930.10">
    <property type="entry name" value="Mannitol-specific EII, Chain A"/>
    <property type="match status" value="1"/>
</dbReference>
<evidence type="ECO:0000256" key="2">
    <source>
        <dbReference type="ARBA" id="ARBA00022553"/>
    </source>
</evidence>
<accession>M5J504</accession>
<dbReference type="InterPro" id="IPR002178">
    <property type="entry name" value="PTS_EIIA_type-2_dom"/>
</dbReference>
<evidence type="ECO:0000313" key="7">
    <source>
        <dbReference type="EMBL" id="EKW99678.1"/>
    </source>
</evidence>
<dbReference type="RefSeq" id="WP_009551323.1">
    <property type="nucleotide sequence ID" value="NZ_ANAG01000003.1"/>
</dbReference>
<keyword evidence="1" id="KW-0813">Transport</keyword>
<gene>
    <name evidence="7" type="ORF">D271_01048</name>
</gene>
<dbReference type="InterPro" id="IPR016152">
    <property type="entry name" value="PTrfase/Anion_transptr"/>
</dbReference>